<protein>
    <submittedName>
        <fullName evidence="4">D-isomer specific 2-hydroxyacid dehydrogenase family protein</fullName>
    </submittedName>
</protein>
<dbReference type="SUPFAM" id="SSF52283">
    <property type="entry name" value="Formate/glycerate dehydrogenase catalytic domain-like"/>
    <property type="match status" value="1"/>
</dbReference>
<dbReference type="AlphaFoldDB" id="A0A1Y0I572"/>
<dbReference type="EMBL" id="CP021425">
    <property type="protein sequence ID" value="ARU55622.1"/>
    <property type="molecule type" value="Genomic_DNA"/>
</dbReference>
<reference evidence="4 5" key="1">
    <citation type="submission" date="2017-05" db="EMBL/GenBank/DDBJ databases">
        <title>Genomic insights into alkan degradation activity of Oleiphilus messinensis.</title>
        <authorList>
            <person name="Kozyavkin S.A."/>
            <person name="Slesarev A.I."/>
            <person name="Golyshin P.N."/>
            <person name="Korzhenkov A."/>
            <person name="Golyshina O.N."/>
            <person name="Toshchakov S.V."/>
        </authorList>
    </citation>
    <scope>NUCLEOTIDE SEQUENCE [LARGE SCALE GENOMIC DNA]</scope>
    <source>
        <strain evidence="4 5">ME102</strain>
    </source>
</reference>
<dbReference type="InterPro" id="IPR029753">
    <property type="entry name" value="D-isomer_DH_CS"/>
</dbReference>
<evidence type="ECO:0000259" key="3">
    <source>
        <dbReference type="Pfam" id="PF02826"/>
    </source>
</evidence>
<dbReference type="GO" id="GO:0016616">
    <property type="term" value="F:oxidoreductase activity, acting on the CH-OH group of donors, NAD or NADP as acceptor"/>
    <property type="evidence" value="ECO:0007669"/>
    <property type="project" value="UniProtKB-ARBA"/>
</dbReference>
<gene>
    <name evidence="4" type="ORF">OLMES_1547</name>
</gene>
<keyword evidence="5" id="KW-1185">Reference proteome</keyword>
<dbReference type="OrthoDB" id="9787219at2"/>
<evidence type="ECO:0000313" key="4">
    <source>
        <dbReference type="EMBL" id="ARU55622.1"/>
    </source>
</evidence>
<dbReference type="GO" id="GO:0051287">
    <property type="term" value="F:NAD binding"/>
    <property type="evidence" value="ECO:0007669"/>
    <property type="project" value="InterPro"/>
</dbReference>
<dbReference type="Gene3D" id="3.40.50.720">
    <property type="entry name" value="NAD(P)-binding Rossmann-like Domain"/>
    <property type="match status" value="2"/>
</dbReference>
<dbReference type="KEGG" id="ome:OLMES_1547"/>
<evidence type="ECO:0000256" key="1">
    <source>
        <dbReference type="ARBA" id="ARBA00023002"/>
    </source>
</evidence>
<dbReference type="Pfam" id="PF02826">
    <property type="entry name" value="2-Hacid_dh_C"/>
    <property type="match status" value="1"/>
</dbReference>
<name>A0A1Y0I572_9GAMM</name>
<sequence length="335" mass="36902">MQITHKTRHQSLPKVAVLTAEGEAILPGLGGLTGRAEVVHVTTRAQLEKWLPRVDVLVVTDFRTQLLQECWPASHQIVWVHATSAGVDALLFPELVESDVLLTNARGVFDRGIAEYVLGAILMFAKDSFGNLRYQQTQEWRHRETELIDKKFVLVVGAGSIGRRVATLLKATGMTVWGVARSTRTDMAFDEVHGSKALPNLLPRADFVVITAPLNASTHGLFDRNLFCLMKPSARLINVGRGAIVVTEDLLSALQNNVIAGAALDVVEPEPLPSDSPLWNMPNVMISAHMAGDFIGWEVCLGEQFVSSFERWLRGDVVPNRVDKRALFADVSRQP</sequence>
<dbReference type="PANTHER" id="PTHR43333:SF1">
    <property type="entry name" value="D-ISOMER SPECIFIC 2-HYDROXYACID DEHYDROGENASE NAD-BINDING DOMAIN-CONTAINING PROTEIN"/>
    <property type="match status" value="1"/>
</dbReference>
<dbReference type="InterPro" id="IPR036291">
    <property type="entry name" value="NAD(P)-bd_dom_sf"/>
</dbReference>
<dbReference type="Proteomes" id="UP000196027">
    <property type="component" value="Chromosome"/>
</dbReference>
<feature type="domain" description="D-isomer specific 2-hydroxyacid dehydrogenase NAD-binding" evidence="3">
    <location>
        <begin position="119"/>
        <end position="291"/>
    </location>
</feature>
<dbReference type="InterPro" id="IPR006140">
    <property type="entry name" value="D-isomer_DH_NAD-bd"/>
</dbReference>
<accession>A0A1Y0I572</accession>
<keyword evidence="1" id="KW-0560">Oxidoreductase</keyword>
<evidence type="ECO:0000313" key="5">
    <source>
        <dbReference type="Proteomes" id="UP000196027"/>
    </source>
</evidence>
<dbReference type="SUPFAM" id="SSF51735">
    <property type="entry name" value="NAD(P)-binding Rossmann-fold domains"/>
    <property type="match status" value="1"/>
</dbReference>
<organism evidence="4 5">
    <name type="scientific">Oleiphilus messinensis</name>
    <dbReference type="NCBI Taxonomy" id="141451"/>
    <lineage>
        <taxon>Bacteria</taxon>
        <taxon>Pseudomonadati</taxon>
        <taxon>Pseudomonadota</taxon>
        <taxon>Gammaproteobacteria</taxon>
        <taxon>Oceanospirillales</taxon>
        <taxon>Oleiphilaceae</taxon>
        <taxon>Oleiphilus</taxon>
    </lineage>
</organism>
<proteinExistence type="predicted"/>
<dbReference type="CDD" id="cd05300">
    <property type="entry name" value="2-Hacid_dh_1"/>
    <property type="match status" value="1"/>
</dbReference>
<dbReference type="PROSITE" id="PS00671">
    <property type="entry name" value="D_2_HYDROXYACID_DH_3"/>
    <property type="match status" value="1"/>
</dbReference>
<dbReference type="PANTHER" id="PTHR43333">
    <property type="entry name" value="2-HACID_DH_C DOMAIN-CONTAINING PROTEIN"/>
    <property type="match status" value="1"/>
</dbReference>
<evidence type="ECO:0000256" key="2">
    <source>
        <dbReference type="ARBA" id="ARBA00023027"/>
    </source>
</evidence>
<keyword evidence="2" id="KW-0520">NAD</keyword>